<sequence>MAFDAVVFGTYVVGTGFTVGDSISSGGFRCFIVPQATIGDAPLDVTITYVDQFGNSQTADVSTSVEAYKTSGSHIEIALNAGDTGIRSVSAVSVTGGTTGDEFTLESWNEGLGGSLELESSDASQPDSNTGLIGVRKFSPAMLLEEETENDLIFTEGVTTLNVDYDGDMFTLQTEQIDIYPENSAHVDTDDGFLPGMFTLDNSTMSMKLDLADESDYNKVDDTYMNKGFEIIASGFIQITFDYDVVLNSSYFIAELVDSEGTVKWSKTGTASGTGQVVTFVDDYCVFRVRCIAPNSPSVWTSPVDPWDNHMYIGNVVLDRYKTSGYIEQTVYKYKEFMKALRIIDLGYTLGTADTQVKAQIDVGDSLASTSGFVGPDGTSSTYYTDNNGKIWTGAAAGKYWRTKVWLTGDGKYTPSFDFIWYYFDMWIKHRLLSFPDTNPATVLVPVDFHPLVIESSQANQPDSQFFYWSKNEMLHSALATDIEVSLEHTADVDNKTGEIGLSTYRINKEVFDATDFVYGCITSGVVFNNNTFELEEDEIEPDYSTEIDEDDGFLSCNGAVDAGNKELKIDLLADTTYTVIDSNYPNHGFIWQESGFLSVEFDYDVNINSSYFILELLDADGTVVWSKNGVTSGTGQVVAMTTTKLHFRLRCKANYTTPTEYSEGITVSNIKITRYPLAGLIEMPWYLWKEHNKSLDLLYLSITEAAGCDIRAQIYISDDQSGTPNSGWIGPDGTSSTSYGAGYKVMNNAGYQGKYYKLKIMFSSDGMHTPIFHKIEILENVYLYLRLLPLSTSWSESTVGVVMSGYVIDQNGDPIQNGTKVILESTYVFGRDTMGAVNSDTGFYQVFVKDAYYDKRHLILQVAGKTTNLSLQGYGTPEAVDATTGNPTNQDLQFWKAPLCKSVAHVDSLVTY</sequence>
<organism evidence="1 2">
    <name type="scientific">Methanolobus profundi</name>
    <dbReference type="NCBI Taxonomy" id="487685"/>
    <lineage>
        <taxon>Archaea</taxon>
        <taxon>Methanobacteriati</taxon>
        <taxon>Methanobacteriota</taxon>
        <taxon>Stenosarchaea group</taxon>
        <taxon>Methanomicrobia</taxon>
        <taxon>Methanosarcinales</taxon>
        <taxon>Methanosarcinaceae</taxon>
        <taxon>Methanolobus</taxon>
    </lineage>
</organism>
<evidence type="ECO:0000313" key="1">
    <source>
        <dbReference type="EMBL" id="SFM86481.1"/>
    </source>
</evidence>
<proteinExistence type="predicted"/>
<dbReference type="AlphaFoldDB" id="A0A1I4UCB9"/>
<dbReference type="STRING" id="487685.SAMN04488696_2687"/>
<gene>
    <name evidence="1" type="ORF">SAMN04488696_2687</name>
</gene>
<evidence type="ECO:0000313" key="2">
    <source>
        <dbReference type="Proteomes" id="UP000198535"/>
    </source>
</evidence>
<keyword evidence="2" id="KW-1185">Reference proteome</keyword>
<name>A0A1I4UCB9_9EURY</name>
<dbReference type="RefSeq" id="WP_091937761.1">
    <property type="nucleotide sequence ID" value="NZ_FOUJ01000006.1"/>
</dbReference>
<reference evidence="2" key="1">
    <citation type="submission" date="2016-10" db="EMBL/GenBank/DDBJ databases">
        <authorList>
            <person name="Varghese N."/>
            <person name="Submissions S."/>
        </authorList>
    </citation>
    <scope>NUCLEOTIDE SEQUENCE [LARGE SCALE GENOMIC DNA]</scope>
    <source>
        <strain evidence="2">Mob M</strain>
    </source>
</reference>
<accession>A0A1I4UCB9</accession>
<dbReference type="OrthoDB" id="122819at2157"/>
<protein>
    <submittedName>
        <fullName evidence="1">Uncharacterized protein</fullName>
    </submittedName>
</protein>
<dbReference type="Proteomes" id="UP000198535">
    <property type="component" value="Unassembled WGS sequence"/>
</dbReference>
<dbReference type="EMBL" id="FOUJ01000006">
    <property type="protein sequence ID" value="SFM86481.1"/>
    <property type="molecule type" value="Genomic_DNA"/>
</dbReference>